<dbReference type="OrthoDB" id="6229420at2759"/>
<dbReference type="GO" id="GO:0005902">
    <property type="term" value="C:microvillus"/>
    <property type="evidence" value="ECO:0007669"/>
    <property type="project" value="TreeGrafter"/>
</dbReference>
<keyword evidence="7" id="KW-0175">Coiled coil</keyword>
<dbReference type="GO" id="GO:0071914">
    <property type="term" value="C:prominosome"/>
    <property type="evidence" value="ECO:0007669"/>
    <property type="project" value="TreeGrafter"/>
</dbReference>
<dbReference type="GO" id="GO:0016324">
    <property type="term" value="C:apical plasma membrane"/>
    <property type="evidence" value="ECO:0007669"/>
    <property type="project" value="TreeGrafter"/>
</dbReference>
<keyword evidence="3 8" id="KW-0812">Transmembrane</keyword>
<gene>
    <name evidence="9" type="ORF">BSL78_03767</name>
</gene>
<sequence length="686" mass="76486">MFDPIPKSNLELSFDDIKHPKVLSDMSQGFVDFVVHGLPYETIRNVLIDLNDNGEIEDIGATAGELILGFIGVVILVLIGILLFFLVPFIGFCFCCCRCCGNCGGKREQVDSSLGCKRVTLSIIFVALLGILGAGMALTNTANDFQKDSLLKSDVALNTISDGVLNYTSDVLKQVKFMVDDQYGFVDELLRTNLIENTLATDVTTYIKQDLKLEEVTDDLDKLSEDLQSVETSFNNINEERLELIEQDNILKYNLTVIEQRIEAVKTSCPTCDIPEFNSQVNGNIPLLPKISQDQIKKVNDGVDTVDKVNKDIDDSLGTIEATISDETNQTAYEVNDAVKDVQKGYQENLESINNWLNYRWLFFLGVSCSILFVLVLMILGFTMGTICYRKGSPRERSSCSNCVWKLSHVDSFLYVRAFPILILLTCAMFCRFQLSHCYLHASRNLRDFRRDYRLPGYPPDGYWLGDIIYGNSSYEVTISGMLEACKADETLYKAIKLDYLIDFDEMKKKFEDLEGQLDGLVGDIEDISLDLDGIIPPDLQNDLNNLISQVGIDDFDAEAYQALLPNPVLNGTDYLTSYADELDVIAVANPNQSTELNDIAEDLRSLQTLIVDPMSQSVAHIESNISTVEHVNDTLPSSIDSTLQAAAEVEAAVSSVNETELVVNITEVYIKSVVNVGESYYDETN</sequence>
<evidence type="ECO:0000256" key="2">
    <source>
        <dbReference type="ARBA" id="ARBA00006058"/>
    </source>
</evidence>
<dbReference type="Pfam" id="PF05478">
    <property type="entry name" value="Prominin"/>
    <property type="match status" value="1"/>
</dbReference>
<evidence type="ECO:0000256" key="1">
    <source>
        <dbReference type="ARBA" id="ARBA00004141"/>
    </source>
</evidence>
<reference evidence="9 10" key="1">
    <citation type="journal article" date="2017" name="PLoS Biol.">
        <title>The sea cucumber genome provides insights into morphological evolution and visceral regeneration.</title>
        <authorList>
            <person name="Zhang X."/>
            <person name="Sun L."/>
            <person name="Yuan J."/>
            <person name="Sun Y."/>
            <person name="Gao Y."/>
            <person name="Zhang L."/>
            <person name="Li S."/>
            <person name="Dai H."/>
            <person name="Hamel J.F."/>
            <person name="Liu C."/>
            <person name="Yu Y."/>
            <person name="Liu S."/>
            <person name="Lin W."/>
            <person name="Guo K."/>
            <person name="Jin S."/>
            <person name="Xu P."/>
            <person name="Storey K.B."/>
            <person name="Huan P."/>
            <person name="Zhang T."/>
            <person name="Zhou Y."/>
            <person name="Zhang J."/>
            <person name="Lin C."/>
            <person name="Li X."/>
            <person name="Xing L."/>
            <person name="Huo D."/>
            <person name="Sun M."/>
            <person name="Wang L."/>
            <person name="Mercier A."/>
            <person name="Li F."/>
            <person name="Yang H."/>
            <person name="Xiang J."/>
        </authorList>
    </citation>
    <scope>NUCLEOTIDE SEQUENCE [LARGE SCALE GENOMIC DNA]</scope>
    <source>
        <strain evidence="9">Shaxun</strain>
        <tissue evidence="9">Muscle</tissue>
    </source>
</reference>
<feature type="transmembrane region" description="Helical" evidence="8">
    <location>
        <begin position="118"/>
        <end position="138"/>
    </location>
</feature>
<dbReference type="AlphaFoldDB" id="A0A2G8LGG4"/>
<keyword evidence="10" id="KW-1185">Reference proteome</keyword>
<dbReference type="PANTHER" id="PTHR22730">
    <property type="entry name" value="PROMININ PROM PROTEIN"/>
    <property type="match status" value="1"/>
</dbReference>
<dbReference type="GO" id="GO:0015485">
    <property type="term" value="F:cholesterol binding"/>
    <property type="evidence" value="ECO:0007669"/>
    <property type="project" value="TreeGrafter"/>
</dbReference>
<feature type="coiled-coil region" evidence="7">
    <location>
        <begin position="213"/>
        <end position="240"/>
    </location>
</feature>
<dbReference type="GO" id="GO:0005929">
    <property type="term" value="C:cilium"/>
    <property type="evidence" value="ECO:0007669"/>
    <property type="project" value="TreeGrafter"/>
</dbReference>
<evidence type="ECO:0000256" key="7">
    <source>
        <dbReference type="SAM" id="Coils"/>
    </source>
</evidence>
<accession>A0A2G8LGG4</accession>
<evidence type="ECO:0000256" key="3">
    <source>
        <dbReference type="ARBA" id="ARBA00022692"/>
    </source>
</evidence>
<comment type="subcellular location">
    <subcellularLocation>
        <location evidence="1">Membrane</location>
        <topology evidence="1">Multi-pass membrane protein</topology>
    </subcellularLocation>
</comment>
<comment type="similarity">
    <text evidence="2">Belongs to the prominin family.</text>
</comment>
<dbReference type="EMBL" id="MRZV01000086">
    <property type="protein sequence ID" value="PIK59338.1"/>
    <property type="molecule type" value="Genomic_DNA"/>
</dbReference>
<feature type="transmembrane region" description="Helical" evidence="8">
    <location>
        <begin position="361"/>
        <end position="389"/>
    </location>
</feature>
<evidence type="ECO:0000313" key="9">
    <source>
        <dbReference type="EMBL" id="PIK59338.1"/>
    </source>
</evidence>
<organism evidence="9 10">
    <name type="scientific">Stichopus japonicus</name>
    <name type="common">Sea cucumber</name>
    <dbReference type="NCBI Taxonomy" id="307972"/>
    <lineage>
        <taxon>Eukaryota</taxon>
        <taxon>Metazoa</taxon>
        <taxon>Echinodermata</taxon>
        <taxon>Eleutherozoa</taxon>
        <taxon>Echinozoa</taxon>
        <taxon>Holothuroidea</taxon>
        <taxon>Aspidochirotacea</taxon>
        <taxon>Aspidochirotida</taxon>
        <taxon>Stichopodidae</taxon>
        <taxon>Apostichopus</taxon>
    </lineage>
</organism>
<keyword evidence="6" id="KW-0325">Glycoprotein</keyword>
<feature type="transmembrane region" description="Helical" evidence="8">
    <location>
        <begin position="67"/>
        <end position="97"/>
    </location>
</feature>
<feature type="transmembrane region" description="Helical" evidence="8">
    <location>
        <begin position="414"/>
        <end position="435"/>
    </location>
</feature>
<keyword evidence="4 8" id="KW-1133">Transmembrane helix</keyword>
<keyword evidence="5 8" id="KW-0472">Membrane</keyword>
<evidence type="ECO:0000256" key="6">
    <source>
        <dbReference type="ARBA" id="ARBA00023180"/>
    </source>
</evidence>
<evidence type="ECO:0000256" key="8">
    <source>
        <dbReference type="SAM" id="Phobius"/>
    </source>
</evidence>
<proteinExistence type="inferred from homology"/>
<dbReference type="InterPro" id="IPR008795">
    <property type="entry name" value="Prominin"/>
</dbReference>
<protein>
    <submittedName>
        <fullName evidence="9">Putative prominin-1-A</fullName>
    </submittedName>
</protein>
<evidence type="ECO:0000256" key="4">
    <source>
        <dbReference type="ARBA" id="ARBA00022989"/>
    </source>
</evidence>
<comment type="caution">
    <text evidence="9">The sequence shown here is derived from an EMBL/GenBank/DDBJ whole genome shotgun (WGS) entry which is preliminary data.</text>
</comment>
<dbReference type="PANTHER" id="PTHR22730:SF1">
    <property type="entry name" value="PROMININ-LIKE PROTEIN"/>
    <property type="match status" value="1"/>
</dbReference>
<evidence type="ECO:0000256" key="5">
    <source>
        <dbReference type="ARBA" id="ARBA00023136"/>
    </source>
</evidence>
<dbReference type="GO" id="GO:0009986">
    <property type="term" value="C:cell surface"/>
    <property type="evidence" value="ECO:0007669"/>
    <property type="project" value="TreeGrafter"/>
</dbReference>
<evidence type="ECO:0000313" key="10">
    <source>
        <dbReference type="Proteomes" id="UP000230750"/>
    </source>
</evidence>
<dbReference type="Proteomes" id="UP000230750">
    <property type="component" value="Unassembled WGS sequence"/>
</dbReference>
<name>A0A2G8LGG4_STIJA</name>